<accession>A0A7D4QIA1</accession>
<keyword evidence="3" id="KW-1185">Reference proteome</keyword>
<dbReference type="AlphaFoldDB" id="A0A7D4QIA1"/>
<evidence type="ECO:0000256" key="1">
    <source>
        <dbReference type="SAM" id="MobiDB-lite"/>
    </source>
</evidence>
<sequence length="146" mass="15996">MDLRIRNIDDLHSEIARLKGVEQEQRTAIGLRFTGPANIFATFMSLFPKSAATEGLKSSGVLGQDFVGLLSRVLLPVALNKTIFRNSNFLVKTLVGLASQKASHFISEDSVMSVWDKAKSLFSKFGKKDKPKANPENLKGFGVPAE</sequence>
<gene>
    <name evidence="2" type="ORF">HQ865_23895</name>
</gene>
<feature type="region of interest" description="Disordered" evidence="1">
    <location>
        <begin position="126"/>
        <end position="146"/>
    </location>
</feature>
<dbReference type="Proteomes" id="UP000505355">
    <property type="component" value="Chromosome"/>
</dbReference>
<dbReference type="KEGG" id="mmab:HQ865_23895"/>
<proteinExistence type="predicted"/>
<dbReference type="EMBL" id="CP054139">
    <property type="protein sequence ID" value="QKJ32672.1"/>
    <property type="molecule type" value="Genomic_DNA"/>
</dbReference>
<evidence type="ECO:0000313" key="2">
    <source>
        <dbReference type="EMBL" id="QKJ32672.1"/>
    </source>
</evidence>
<reference evidence="2 3" key="1">
    <citation type="submission" date="2020-05" db="EMBL/GenBank/DDBJ databases">
        <title>Mucilaginibacter mali sp. nov.</title>
        <authorList>
            <person name="Kim H.S."/>
            <person name="Lee K.C."/>
            <person name="Suh M.K."/>
            <person name="Kim J.-S."/>
            <person name="Han K.-I."/>
            <person name="Eom M.K."/>
            <person name="Shin Y.K."/>
            <person name="Lee J.-S."/>
        </authorList>
    </citation>
    <scope>NUCLEOTIDE SEQUENCE [LARGE SCALE GENOMIC DNA]</scope>
    <source>
        <strain evidence="2 3">G2-14</strain>
    </source>
</reference>
<name>A0A7D4QIA1_9SPHI</name>
<evidence type="ECO:0000313" key="3">
    <source>
        <dbReference type="Proteomes" id="UP000505355"/>
    </source>
</evidence>
<dbReference type="RefSeq" id="WP_173417320.1">
    <property type="nucleotide sequence ID" value="NZ_CP054139.1"/>
</dbReference>
<protein>
    <submittedName>
        <fullName evidence="2">Uncharacterized protein</fullName>
    </submittedName>
</protein>
<organism evidence="2 3">
    <name type="scientific">Mucilaginibacter mali</name>
    <dbReference type="NCBI Taxonomy" id="2740462"/>
    <lineage>
        <taxon>Bacteria</taxon>
        <taxon>Pseudomonadati</taxon>
        <taxon>Bacteroidota</taxon>
        <taxon>Sphingobacteriia</taxon>
        <taxon>Sphingobacteriales</taxon>
        <taxon>Sphingobacteriaceae</taxon>
        <taxon>Mucilaginibacter</taxon>
    </lineage>
</organism>